<evidence type="ECO:0000313" key="1">
    <source>
        <dbReference type="EMBL" id="GLB38808.1"/>
    </source>
</evidence>
<keyword evidence="2" id="KW-1185">Reference proteome</keyword>
<accession>A0A9P3PNR4</accession>
<organism evidence="1 2">
    <name type="scientific">Lyophyllum shimeji</name>
    <name type="common">Hon-shimeji</name>
    <name type="synonym">Tricholoma shimeji</name>
    <dbReference type="NCBI Taxonomy" id="47721"/>
    <lineage>
        <taxon>Eukaryota</taxon>
        <taxon>Fungi</taxon>
        <taxon>Dikarya</taxon>
        <taxon>Basidiomycota</taxon>
        <taxon>Agaricomycotina</taxon>
        <taxon>Agaricomycetes</taxon>
        <taxon>Agaricomycetidae</taxon>
        <taxon>Agaricales</taxon>
        <taxon>Tricholomatineae</taxon>
        <taxon>Lyophyllaceae</taxon>
        <taxon>Lyophyllum</taxon>
    </lineage>
</organism>
<proteinExistence type="predicted"/>
<name>A0A9P3PNR4_LYOSH</name>
<dbReference type="Proteomes" id="UP001063166">
    <property type="component" value="Unassembled WGS sequence"/>
</dbReference>
<dbReference type="AlphaFoldDB" id="A0A9P3PNR4"/>
<protein>
    <submittedName>
        <fullName evidence="1">Uncharacterized protein</fullName>
    </submittedName>
</protein>
<comment type="caution">
    <text evidence="1">The sequence shown here is derived from an EMBL/GenBank/DDBJ whole genome shotgun (WGS) entry which is preliminary data.</text>
</comment>
<gene>
    <name evidence="1" type="ORF">LshimejAT787_0506730</name>
</gene>
<reference evidence="1" key="1">
    <citation type="submission" date="2022-07" db="EMBL/GenBank/DDBJ databases">
        <title>The genome of Lyophyllum shimeji provides insight into the initial evolution of ectomycorrhizal fungal genome.</title>
        <authorList>
            <person name="Kobayashi Y."/>
            <person name="Shibata T."/>
            <person name="Hirakawa H."/>
            <person name="Shigenobu S."/>
            <person name="Nishiyama T."/>
            <person name="Yamada A."/>
            <person name="Hasebe M."/>
            <person name="Kawaguchi M."/>
        </authorList>
    </citation>
    <scope>NUCLEOTIDE SEQUENCE</scope>
    <source>
        <strain evidence="1">AT787</strain>
    </source>
</reference>
<dbReference type="EMBL" id="BRPK01000005">
    <property type="protein sequence ID" value="GLB38808.1"/>
    <property type="molecule type" value="Genomic_DNA"/>
</dbReference>
<sequence length="67" mass="7338">MVGRTAWWPRRNGASEILPRFVPCFSHVGLLSPSPLILFTVGSQSLRSSARSSHIAPDVRNSGRALH</sequence>
<evidence type="ECO:0000313" key="2">
    <source>
        <dbReference type="Proteomes" id="UP001063166"/>
    </source>
</evidence>